<proteinExistence type="predicted"/>
<feature type="region of interest" description="Disordered" evidence="1">
    <location>
        <begin position="99"/>
        <end position="144"/>
    </location>
</feature>
<organism evidence="2 3">
    <name type="scientific">Popillia japonica</name>
    <name type="common">Japanese beetle</name>
    <dbReference type="NCBI Taxonomy" id="7064"/>
    <lineage>
        <taxon>Eukaryota</taxon>
        <taxon>Metazoa</taxon>
        <taxon>Ecdysozoa</taxon>
        <taxon>Arthropoda</taxon>
        <taxon>Hexapoda</taxon>
        <taxon>Insecta</taxon>
        <taxon>Pterygota</taxon>
        <taxon>Neoptera</taxon>
        <taxon>Endopterygota</taxon>
        <taxon>Coleoptera</taxon>
        <taxon>Polyphaga</taxon>
        <taxon>Scarabaeiformia</taxon>
        <taxon>Scarabaeidae</taxon>
        <taxon>Rutelinae</taxon>
        <taxon>Popillia</taxon>
    </lineage>
</organism>
<keyword evidence="3" id="KW-1185">Reference proteome</keyword>
<dbReference type="AlphaFoldDB" id="A0AAW1IC81"/>
<dbReference type="EMBL" id="JASPKY010000686">
    <property type="protein sequence ID" value="KAK9686718.1"/>
    <property type="molecule type" value="Genomic_DNA"/>
</dbReference>
<comment type="caution">
    <text evidence="2">The sequence shown here is derived from an EMBL/GenBank/DDBJ whole genome shotgun (WGS) entry which is preliminary data.</text>
</comment>
<sequence length="144" mass="15828">MDTKQKLKVGTIGEKLNAIKHLDSGAQLKTIAKEYGVGNELAELTQDECGEDEGTNIVYDLAIKISGFNNIPREDFDAWIQLGKNDEEELSNLELINLTNENEHPNEEEEDAGTVGNSTKVSGSSRVFRQGTSLYRTTTGGNHD</sequence>
<evidence type="ECO:0000256" key="1">
    <source>
        <dbReference type="SAM" id="MobiDB-lite"/>
    </source>
</evidence>
<protein>
    <submittedName>
        <fullName evidence="2">Uncharacterized protein</fullName>
    </submittedName>
</protein>
<gene>
    <name evidence="2" type="ORF">QE152_g36987</name>
</gene>
<evidence type="ECO:0000313" key="3">
    <source>
        <dbReference type="Proteomes" id="UP001458880"/>
    </source>
</evidence>
<dbReference type="Proteomes" id="UP001458880">
    <property type="component" value="Unassembled WGS sequence"/>
</dbReference>
<evidence type="ECO:0000313" key="2">
    <source>
        <dbReference type="EMBL" id="KAK9686718.1"/>
    </source>
</evidence>
<feature type="compositionally biased region" description="Polar residues" evidence="1">
    <location>
        <begin position="115"/>
        <end position="144"/>
    </location>
</feature>
<reference evidence="2 3" key="1">
    <citation type="journal article" date="2024" name="BMC Genomics">
        <title>De novo assembly and annotation of Popillia japonica's genome with initial clues to its potential as an invasive pest.</title>
        <authorList>
            <person name="Cucini C."/>
            <person name="Boschi S."/>
            <person name="Funari R."/>
            <person name="Cardaioli E."/>
            <person name="Iannotti N."/>
            <person name="Marturano G."/>
            <person name="Paoli F."/>
            <person name="Bruttini M."/>
            <person name="Carapelli A."/>
            <person name="Frati F."/>
            <person name="Nardi F."/>
        </authorList>
    </citation>
    <scope>NUCLEOTIDE SEQUENCE [LARGE SCALE GENOMIC DNA]</scope>
    <source>
        <strain evidence="2">DMR45628</strain>
    </source>
</reference>
<accession>A0AAW1IC81</accession>
<name>A0AAW1IC81_POPJA</name>